<comment type="caution">
    <text evidence="2">The sequence shown here is derived from an EMBL/GenBank/DDBJ whole genome shotgun (WGS) entry which is preliminary data.</text>
</comment>
<keyword evidence="3" id="KW-1185">Reference proteome</keyword>
<evidence type="ECO:0000259" key="1">
    <source>
        <dbReference type="Pfam" id="PF04993"/>
    </source>
</evidence>
<evidence type="ECO:0000313" key="2">
    <source>
        <dbReference type="EMBL" id="MEK8044760.1"/>
    </source>
</evidence>
<dbReference type="SUPFAM" id="SSF159894">
    <property type="entry name" value="YgaC/TfoX-N like"/>
    <property type="match status" value="1"/>
</dbReference>
<evidence type="ECO:0000313" key="3">
    <source>
        <dbReference type="Proteomes" id="UP001379945"/>
    </source>
</evidence>
<dbReference type="PANTHER" id="PTHR36121:SF1">
    <property type="entry name" value="PROTEIN SXY"/>
    <property type="match status" value="1"/>
</dbReference>
<accession>A0ABU9C386</accession>
<sequence>MSESLLSWSRELLGALGPVRSRRMFGGHGLYVDEVFVALIAGGTLYLKVDDTTRGRFVDAGCQPFVYAKAGGQQGVMSYFNAPEEAMESPEQMLPWARLAMWSALRAKAAKA</sequence>
<dbReference type="Gene3D" id="3.30.1460.30">
    <property type="entry name" value="YgaC/TfoX-N like chaperone"/>
    <property type="match status" value="1"/>
</dbReference>
<gene>
    <name evidence="2" type="ORF">AACH00_00210</name>
</gene>
<dbReference type="InterPro" id="IPR007076">
    <property type="entry name" value="TfoX_N"/>
</dbReference>
<proteinExistence type="predicted"/>
<name>A0ABU9C386_9BURK</name>
<protein>
    <submittedName>
        <fullName evidence="2">TfoX/Sxy family protein</fullName>
    </submittedName>
</protein>
<organism evidence="2 3">
    <name type="scientific">Ideonella margarita</name>
    <dbReference type="NCBI Taxonomy" id="2984191"/>
    <lineage>
        <taxon>Bacteria</taxon>
        <taxon>Pseudomonadati</taxon>
        <taxon>Pseudomonadota</taxon>
        <taxon>Betaproteobacteria</taxon>
        <taxon>Burkholderiales</taxon>
        <taxon>Sphaerotilaceae</taxon>
        <taxon>Ideonella</taxon>
    </lineage>
</organism>
<reference evidence="2 3" key="1">
    <citation type="submission" date="2024-04" db="EMBL/GenBank/DDBJ databases">
        <title>Novel species of the genus Ideonella isolated from streams.</title>
        <authorList>
            <person name="Lu H."/>
        </authorList>
    </citation>
    <scope>NUCLEOTIDE SEQUENCE [LARGE SCALE GENOMIC DNA]</scope>
    <source>
        <strain evidence="2 3">LYT19W</strain>
    </source>
</reference>
<dbReference type="Proteomes" id="UP001379945">
    <property type="component" value="Unassembled WGS sequence"/>
</dbReference>
<dbReference type="PANTHER" id="PTHR36121">
    <property type="entry name" value="PROTEIN SXY"/>
    <property type="match status" value="1"/>
</dbReference>
<dbReference type="Pfam" id="PF04993">
    <property type="entry name" value="TfoX_N"/>
    <property type="match status" value="1"/>
</dbReference>
<dbReference type="EMBL" id="JBBUTI010000001">
    <property type="protein sequence ID" value="MEK8044760.1"/>
    <property type="molecule type" value="Genomic_DNA"/>
</dbReference>
<dbReference type="RefSeq" id="WP_341396921.1">
    <property type="nucleotide sequence ID" value="NZ_JBBUTI010000001.1"/>
</dbReference>
<dbReference type="InterPro" id="IPR047525">
    <property type="entry name" value="TfoX-like"/>
</dbReference>
<feature type="domain" description="TfoX N-terminal" evidence="1">
    <location>
        <begin position="11"/>
        <end position="101"/>
    </location>
</feature>